<proteinExistence type="predicted"/>
<dbReference type="InterPro" id="IPR011055">
    <property type="entry name" value="Dup_hybrid_motif"/>
</dbReference>
<comment type="caution">
    <text evidence="2">The sequence shown here is derived from an EMBL/GenBank/DDBJ whole genome shotgun (WGS) entry which is preliminary data.</text>
</comment>
<evidence type="ECO:0000313" key="2">
    <source>
        <dbReference type="EMBL" id="GBH22223.1"/>
    </source>
</evidence>
<organism evidence="2">
    <name type="scientific">viral metagenome</name>
    <dbReference type="NCBI Taxonomy" id="1070528"/>
    <lineage>
        <taxon>unclassified sequences</taxon>
        <taxon>metagenomes</taxon>
        <taxon>organismal metagenomes</taxon>
    </lineage>
</organism>
<dbReference type="Gene3D" id="2.70.70.10">
    <property type="entry name" value="Glucose Permease (Domain IIA)"/>
    <property type="match status" value="1"/>
</dbReference>
<dbReference type="InterPro" id="IPR016047">
    <property type="entry name" value="M23ase_b-sheet_dom"/>
</dbReference>
<dbReference type="SUPFAM" id="SSF51261">
    <property type="entry name" value="Duplicated hybrid motif"/>
    <property type="match status" value="1"/>
</dbReference>
<dbReference type="PANTHER" id="PTHR21666:SF270">
    <property type="entry name" value="MUREIN HYDROLASE ACTIVATOR ENVC"/>
    <property type="match status" value="1"/>
</dbReference>
<dbReference type="GO" id="GO:0004222">
    <property type="term" value="F:metalloendopeptidase activity"/>
    <property type="evidence" value="ECO:0007669"/>
    <property type="project" value="TreeGrafter"/>
</dbReference>
<dbReference type="Pfam" id="PF01551">
    <property type="entry name" value="Peptidase_M23"/>
    <property type="match status" value="1"/>
</dbReference>
<name>A0A2V0RA72_9ZZZZ</name>
<accession>A0A2V0RA72</accession>
<reference evidence="2" key="1">
    <citation type="submission" date="2017-04" db="EMBL/GenBank/DDBJ databases">
        <title>Unveiling RNA virosphere associated with marine microorganisms.</title>
        <authorList>
            <person name="Urayama S."/>
            <person name="Takaki Y."/>
            <person name="Nishi S."/>
            <person name="Yoshida Y."/>
            <person name="Deguchi S."/>
            <person name="Takai K."/>
            <person name="Nunoura T."/>
        </authorList>
    </citation>
    <scope>NUCLEOTIDE SEQUENCE</scope>
</reference>
<sequence length="179" mass="20013">MKHMLSYILITTSIVTCSIIVSDAHSDELIGPPDYHTPIERYCIRNNSVNHSFGKVRSGGTKNHQGHDIVASYNTPTYSISNGKIVRITRKGAHGLSIVIAIENFFVRYSHLSSIVVRLNQKVKHGQVVGFTGQSGNAANTEPHLHFEYMTEIKPGYGLKGRKSPLELFPHLKDYMFDC</sequence>
<evidence type="ECO:0000259" key="1">
    <source>
        <dbReference type="Pfam" id="PF01551"/>
    </source>
</evidence>
<feature type="domain" description="M23ase beta-sheet core" evidence="1">
    <location>
        <begin position="63"/>
        <end position="151"/>
    </location>
</feature>
<dbReference type="EMBL" id="BDQA01000784">
    <property type="protein sequence ID" value="GBH22223.1"/>
    <property type="molecule type" value="Genomic_RNA"/>
</dbReference>
<protein>
    <recommendedName>
        <fullName evidence="1">M23ase beta-sheet core domain-containing protein</fullName>
    </recommendedName>
</protein>
<dbReference type="InterPro" id="IPR050570">
    <property type="entry name" value="Cell_wall_metabolism_enzyme"/>
</dbReference>
<dbReference type="CDD" id="cd12797">
    <property type="entry name" value="M23_peptidase"/>
    <property type="match status" value="1"/>
</dbReference>
<dbReference type="PANTHER" id="PTHR21666">
    <property type="entry name" value="PEPTIDASE-RELATED"/>
    <property type="match status" value="1"/>
</dbReference>
<dbReference type="AlphaFoldDB" id="A0A2V0RA72"/>